<dbReference type="Pfam" id="PF01435">
    <property type="entry name" value="Peptidase_M48"/>
    <property type="match status" value="1"/>
</dbReference>
<keyword evidence="4 6" id="KW-0862">Zinc</keyword>
<keyword evidence="5 6" id="KW-0482">Metalloprotease</keyword>
<keyword evidence="2" id="KW-0479">Metal-binding</keyword>
<evidence type="ECO:0000256" key="4">
    <source>
        <dbReference type="ARBA" id="ARBA00022833"/>
    </source>
</evidence>
<dbReference type="GO" id="GO:0046872">
    <property type="term" value="F:metal ion binding"/>
    <property type="evidence" value="ECO:0007669"/>
    <property type="project" value="UniProtKB-KW"/>
</dbReference>
<evidence type="ECO:0000259" key="7">
    <source>
        <dbReference type="Pfam" id="PF01435"/>
    </source>
</evidence>
<feature type="domain" description="Peptidase M48" evidence="7">
    <location>
        <begin position="51"/>
        <end position="82"/>
    </location>
</feature>
<dbReference type="GO" id="GO:0004222">
    <property type="term" value="F:metalloendopeptidase activity"/>
    <property type="evidence" value="ECO:0007669"/>
    <property type="project" value="InterPro"/>
</dbReference>
<comment type="similarity">
    <text evidence="6">Belongs to the peptidase M48 family.</text>
</comment>
<protein>
    <recommendedName>
        <fullName evidence="7">Peptidase M48 domain-containing protein</fullName>
    </recommendedName>
</protein>
<keyword evidence="3 6" id="KW-0378">Hydrolase</keyword>
<name>A0A0A9YCV7_LYGHE</name>
<organism evidence="8">
    <name type="scientific">Lygus hesperus</name>
    <name type="common">Western plant bug</name>
    <dbReference type="NCBI Taxonomy" id="30085"/>
    <lineage>
        <taxon>Eukaryota</taxon>
        <taxon>Metazoa</taxon>
        <taxon>Ecdysozoa</taxon>
        <taxon>Arthropoda</taxon>
        <taxon>Hexapoda</taxon>
        <taxon>Insecta</taxon>
        <taxon>Pterygota</taxon>
        <taxon>Neoptera</taxon>
        <taxon>Paraneoptera</taxon>
        <taxon>Hemiptera</taxon>
        <taxon>Heteroptera</taxon>
        <taxon>Panheteroptera</taxon>
        <taxon>Cimicomorpha</taxon>
        <taxon>Miridae</taxon>
        <taxon>Mirini</taxon>
        <taxon>Lygus</taxon>
    </lineage>
</organism>
<comment type="cofactor">
    <cofactor evidence="6">
        <name>Zn(2+)</name>
        <dbReference type="ChEBI" id="CHEBI:29105"/>
    </cofactor>
    <text evidence="6">Binds 1 zinc ion per subunit.</text>
</comment>
<dbReference type="InterPro" id="IPR001915">
    <property type="entry name" value="Peptidase_M48"/>
</dbReference>
<dbReference type="Gene3D" id="3.30.2010.10">
    <property type="entry name" value="Metalloproteases ('zincins'), catalytic domain"/>
    <property type="match status" value="1"/>
</dbReference>
<gene>
    <name evidence="8" type="ORF">CM83_1685</name>
</gene>
<evidence type="ECO:0000313" key="8">
    <source>
        <dbReference type="EMBL" id="JAG30917.1"/>
    </source>
</evidence>
<sequence>MIIFGPPMRLCIPPTAMALDQHSLYQAIVTCFDGKEQNFIMDLRDLHVRNTMLYLQYWSDRRLRFVLGHELSHIAHGDMGVLKGFRNNILQRLGTFAILRCSTHI</sequence>
<evidence type="ECO:0000256" key="1">
    <source>
        <dbReference type="ARBA" id="ARBA00022670"/>
    </source>
</evidence>
<reference evidence="8" key="2">
    <citation type="submission" date="2014-07" db="EMBL/GenBank/DDBJ databases">
        <authorList>
            <person name="Hull J."/>
        </authorList>
    </citation>
    <scope>NUCLEOTIDE SEQUENCE</scope>
</reference>
<reference evidence="8" key="1">
    <citation type="journal article" date="2014" name="PLoS ONE">
        <title>Transcriptome-Based Identification of ABC Transporters in the Western Tarnished Plant Bug Lygus hesperus.</title>
        <authorList>
            <person name="Hull J.J."/>
            <person name="Chaney K."/>
            <person name="Geib S.M."/>
            <person name="Fabrick J.A."/>
            <person name="Brent C.S."/>
            <person name="Walsh D."/>
            <person name="Lavine L.C."/>
        </authorList>
    </citation>
    <scope>NUCLEOTIDE SEQUENCE</scope>
</reference>
<keyword evidence="1 6" id="KW-0645">Protease</keyword>
<dbReference type="GO" id="GO:0006508">
    <property type="term" value="P:proteolysis"/>
    <property type="evidence" value="ECO:0007669"/>
    <property type="project" value="UniProtKB-KW"/>
</dbReference>
<proteinExistence type="inferred from homology"/>
<accession>A0A0A9YCV7</accession>
<dbReference type="AlphaFoldDB" id="A0A0A9YCV7"/>
<evidence type="ECO:0000256" key="5">
    <source>
        <dbReference type="ARBA" id="ARBA00023049"/>
    </source>
</evidence>
<evidence type="ECO:0000256" key="6">
    <source>
        <dbReference type="RuleBase" id="RU003983"/>
    </source>
</evidence>
<evidence type="ECO:0000256" key="2">
    <source>
        <dbReference type="ARBA" id="ARBA00022723"/>
    </source>
</evidence>
<dbReference type="EMBL" id="GBHO01012687">
    <property type="protein sequence ID" value="JAG30917.1"/>
    <property type="molecule type" value="Transcribed_RNA"/>
</dbReference>
<evidence type="ECO:0000256" key="3">
    <source>
        <dbReference type="ARBA" id="ARBA00022801"/>
    </source>
</evidence>